<dbReference type="EMBL" id="PXYX01000036">
    <property type="protein sequence ID" value="PSR25090.1"/>
    <property type="molecule type" value="Genomic_DNA"/>
</dbReference>
<dbReference type="Gene3D" id="3.40.50.150">
    <property type="entry name" value="Vaccinia Virus protein VP39"/>
    <property type="match status" value="1"/>
</dbReference>
<dbReference type="PANTHER" id="PTHR38451">
    <property type="entry name" value="TRNA (ADENINE(22)-N(1))-METHYLTRANSFERASE"/>
    <property type="match status" value="1"/>
</dbReference>
<evidence type="ECO:0000313" key="1">
    <source>
        <dbReference type="EMBL" id="PSR25090.1"/>
    </source>
</evidence>
<reference evidence="1 2" key="1">
    <citation type="journal article" date="2014" name="BMC Genomics">
        <title>Comparison of environmental and isolate Sulfobacillus genomes reveals diverse carbon, sulfur, nitrogen, and hydrogen metabolisms.</title>
        <authorList>
            <person name="Justice N.B."/>
            <person name="Norman A."/>
            <person name="Brown C.T."/>
            <person name="Singh A."/>
            <person name="Thomas B.C."/>
            <person name="Banfield J.F."/>
        </authorList>
    </citation>
    <scope>NUCLEOTIDE SEQUENCE [LARGE SCALE GENOMIC DNA]</scope>
    <source>
        <strain evidence="1">AMDSBA5</strain>
    </source>
</reference>
<accession>A0A2T2WS80</accession>
<dbReference type="Proteomes" id="UP000242705">
    <property type="component" value="Unassembled WGS sequence"/>
</dbReference>
<comment type="caution">
    <text evidence="1">The sequence shown here is derived from an EMBL/GenBank/DDBJ whole genome shotgun (WGS) entry which is preliminary data.</text>
</comment>
<evidence type="ECO:0008006" key="3">
    <source>
        <dbReference type="Google" id="ProtNLM"/>
    </source>
</evidence>
<evidence type="ECO:0000313" key="2">
    <source>
        <dbReference type="Proteomes" id="UP000242705"/>
    </source>
</evidence>
<proteinExistence type="predicted"/>
<dbReference type="SUPFAM" id="SSF53335">
    <property type="entry name" value="S-adenosyl-L-methionine-dependent methyltransferases"/>
    <property type="match status" value="1"/>
</dbReference>
<dbReference type="InterPro" id="IPR029063">
    <property type="entry name" value="SAM-dependent_MTases_sf"/>
</dbReference>
<dbReference type="PANTHER" id="PTHR38451:SF1">
    <property type="entry name" value="TRNA (ADENINE(22)-N(1))-METHYLTRANSFERASE"/>
    <property type="match status" value="1"/>
</dbReference>
<organism evidence="1 2">
    <name type="scientific">Sulfobacillus thermosulfidooxidans</name>
    <dbReference type="NCBI Taxonomy" id="28034"/>
    <lineage>
        <taxon>Bacteria</taxon>
        <taxon>Bacillati</taxon>
        <taxon>Bacillota</taxon>
        <taxon>Clostridia</taxon>
        <taxon>Eubacteriales</taxon>
        <taxon>Clostridiales Family XVII. Incertae Sedis</taxon>
        <taxon>Sulfobacillus</taxon>
    </lineage>
</organism>
<protein>
    <recommendedName>
        <fullName evidence="3">SAM-dependent methyltransferase</fullName>
    </recommendedName>
</protein>
<dbReference type="AlphaFoldDB" id="A0A2T2WS80"/>
<dbReference type="Pfam" id="PF12847">
    <property type="entry name" value="Methyltransf_18"/>
    <property type="match status" value="1"/>
</dbReference>
<gene>
    <name evidence="1" type="ORF">C7B47_13160</name>
</gene>
<sequence>MTVENRSWWAKGIIQHCAWNATISCPLIEAKKGRTMAPLEKRLAIIRDWCKSFAVVADVGAGQGRLARALAVQGQQVYATEKTLKGWQELTSYTRSFFPRITPVLGDGIVPLLALPTSIDVAVIAGMGPRTIQHILRQDYESRAIPYFIVQPMQGLFLLRRYLLENNWFIQRAELVKEHGKIYGMWLVQRAAHNDRDDRSPFFWVPKEFQHSPLFQSLVKARVIQLNQYIDHASLDTPQLEAWQREKQYLTGVIS</sequence>
<name>A0A2T2WS80_SULTH</name>
<dbReference type="PROSITE" id="PS51257">
    <property type="entry name" value="PROKAR_LIPOPROTEIN"/>
    <property type="match status" value="1"/>
</dbReference>